<evidence type="ECO:0000256" key="1">
    <source>
        <dbReference type="SAM" id="MobiDB-lite"/>
    </source>
</evidence>
<dbReference type="RefSeq" id="WP_274260475.1">
    <property type="nucleotide sequence ID" value="NZ_CP117884.1"/>
</dbReference>
<feature type="transmembrane region" description="Helical" evidence="2">
    <location>
        <begin position="66"/>
        <end position="84"/>
    </location>
</feature>
<sequence length="295" mass="32513">MSEDNKRPFSADFDDLFNPEPSKEKPVAKPQSKPKKQPRPLPKPIKVPDAQTKEIQSELKKSSGNLTMLLVLVGIVIAGAAVATSHPTHHETTKPSIPTTKEVDHYPLKEAKLKRLGKFDASKPITTAIQGRSMVFNKGLTITVPAPGKMDDKAVRKDPRAILPSKNSWADYESAGYIDVHPKQFMDPMVSVSFYGNIIGKVSGRITGKKGNIVAIPQPSVGQTQTGYIMDDAEALSHNIDKYFIFSDGTGVLIEVEADDENFKGVPEKPTVADLQHYFPKQMKILDQDLQIKIK</sequence>
<keyword evidence="2" id="KW-0812">Transmembrane</keyword>
<keyword evidence="2" id="KW-1133">Transmembrane helix</keyword>
<evidence type="ECO:0000313" key="4">
    <source>
        <dbReference type="Proteomes" id="UP001220377"/>
    </source>
</evidence>
<organism evidence="3 4">
    <name type="scientific">Lacticaseibacillus pabuli</name>
    <dbReference type="NCBI Taxonomy" id="3025672"/>
    <lineage>
        <taxon>Bacteria</taxon>
        <taxon>Bacillati</taxon>
        <taxon>Bacillota</taxon>
        <taxon>Bacilli</taxon>
        <taxon>Lactobacillales</taxon>
        <taxon>Lactobacillaceae</taxon>
        <taxon>Lacticaseibacillus</taxon>
    </lineage>
</organism>
<evidence type="ECO:0000313" key="3">
    <source>
        <dbReference type="EMBL" id="WDF82778.1"/>
    </source>
</evidence>
<keyword evidence="4" id="KW-1185">Reference proteome</keyword>
<accession>A0ABY7WTJ9</accession>
<reference evidence="3 4" key="1">
    <citation type="submission" date="2023-02" db="EMBL/GenBank/DDBJ databases">
        <title>Genome sequence of Lacticaseibacillus sp. KACC 23028.</title>
        <authorList>
            <person name="Kim S."/>
            <person name="Heo J."/>
            <person name="Kwon S.-W."/>
        </authorList>
    </citation>
    <scope>NUCLEOTIDE SEQUENCE [LARGE SCALE GENOMIC DNA]</scope>
    <source>
        <strain evidence="3 4">KACC 23028</strain>
    </source>
</reference>
<gene>
    <name evidence="3" type="ORF">PQ472_00630</name>
</gene>
<proteinExistence type="predicted"/>
<protein>
    <submittedName>
        <fullName evidence="3">Uncharacterized protein</fullName>
    </submittedName>
</protein>
<dbReference type="EMBL" id="CP117884">
    <property type="protein sequence ID" value="WDF82778.1"/>
    <property type="molecule type" value="Genomic_DNA"/>
</dbReference>
<feature type="region of interest" description="Disordered" evidence="1">
    <location>
        <begin position="1"/>
        <end position="52"/>
    </location>
</feature>
<dbReference type="Proteomes" id="UP001220377">
    <property type="component" value="Chromosome"/>
</dbReference>
<keyword evidence="2" id="KW-0472">Membrane</keyword>
<evidence type="ECO:0000256" key="2">
    <source>
        <dbReference type="SAM" id="Phobius"/>
    </source>
</evidence>
<name>A0ABY7WTJ9_9LACO</name>